<evidence type="ECO:0000256" key="1">
    <source>
        <dbReference type="SAM" id="MobiDB-lite"/>
    </source>
</evidence>
<sequence length="159" mass="17502">MAEEILGDIQEVVQAAMLSNVSSRNEVEDKKKQHDGSDESGGSCGTIQGFSSNLESNLSRSFTASDVGSNSEGSTFSKVLSVAGSCSINLILPFLNGLMLGFGELLAHELSWKFSWFDRERNKGYRIYPEIRKTVALEELQRTKAIQMQQEVVNSNGFL</sequence>
<dbReference type="InParanoid" id="G8JN48"/>
<dbReference type="RefSeq" id="XP_003644329.1">
    <property type="nucleotide sequence ID" value="XM_003644281.1"/>
</dbReference>
<proteinExistence type="predicted"/>
<feature type="compositionally biased region" description="Basic and acidic residues" evidence="1">
    <location>
        <begin position="25"/>
        <end position="37"/>
    </location>
</feature>
<dbReference type="PANTHER" id="PTHR28241:SF1">
    <property type="entry name" value="MITOCHONDRIAL IMPORT PROTEIN 1"/>
    <property type="match status" value="1"/>
</dbReference>
<dbReference type="InterPro" id="IPR013262">
    <property type="entry name" value="OMP_MIM1/TOM13_mt"/>
</dbReference>
<reference evidence="3" key="1">
    <citation type="journal article" date="2012" name="G3 (Bethesda)">
        <title>Pichia sorbitophila, an interspecies yeast hybrid reveals early steps of genome resolution following polyploidization.</title>
        <authorList>
            <person name="Leh Louis V."/>
            <person name="Despons L."/>
            <person name="Friedrich A."/>
            <person name="Martin T."/>
            <person name="Durrens P."/>
            <person name="Casaregola S."/>
            <person name="Neuveglise C."/>
            <person name="Fairhead C."/>
            <person name="Marck C."/>
            <person name="Cruz J.A."/>
            <person name="Straub M.L."/>
            <person name="Kugler V."/>
            <person name="Sacerdot C."/>
            <person name="Uzunov Z."/>
            <person name="Thierry A."/>
            <person name="Weiss S."/>
            <person name="Bleykasten C."/>
            <person name="De Montigny J."/>
            <person name="Jacques N."/>
            <person name="Jung P."/>
            <person name="Lemaire M."/>
            <person name="Mallet S."/>
            <person name="Morel G."/>
            <person name="Richard G.F."/>
            <person name="Sarkar A."/>
            <person name="Savel G."/>
            <person name="Schacherer J."/>
            <person name="Seret M.L."/>
            <person name="Talla E."/>
            <person name="Samson G."/>
            <person name="Jubin C."/>
            <person name="Poulain J."/>
            <person name="Vacherie B."/>
            <person name="Barbe V."/>
            <person name="Pelletier E."/>
            <person name="Sherman D.J."/>
            <person name="Westhof E."/>
            <person name="Weissenbach J."/>
            <person name="Baret P.V."/>
            <person name="Wincker P."/>
            <person name="Gaillardin C."/>
            <person name="Dujon B."/>
            <person name="Souciet J.L."/>
        </authorList>
    </citation>
    <scope>NUCLEOTIDE SEQUENCE [LARGE SCALE GENOMIC DNA]</scope>
    <source>
        <strain evidence="3">CBS 270.75 / DBVPG 7215 / KCTC 17166 / NRRL Y-17582</strain>
    </source>
</reference>
<dbReference type="PANTHER" id="PTHR28241">
    <property type="entry name" value="MITOCHONDRIAL IMPORT PROTEIN 1"/>
    <property type="match status" value="1"/>
</dbReference>
<dbReference type="EMBL" id="CP002497">
    <property type="protein sequence ID" value="AET37512.1"/>
    <property type="molecule type" value="Genomic_DNA"/>
</dbReference>
<evidence type="ECO:0000313" key="3">
    <source>
        <dbReference type="Proteomes" id="UP000006790"/>
    </source>
</evidence>
<dbReference type="KEGG" id="erc:Ecym_1271"/>
<dbReference type="Pfam" id="PF08219">
    <property type="entry name" value="TOM13"/>
    <property type="match status" value="1"/>
</dbReference>
<dbReference type="OrthoDB" id="5529571at2759"/>
<accession>G8JN48</accession>
<organism evidence="2 3">
    <name type="scientific">Eremothecium cymbalariae (strain CBS 270.75 / DBVPG 7215 / KCTC 17166 / NRRL Y-17582)</name>
    <name type="common">Yeast</name>
    <dbReference type="NCBI Taxonomy" id="931890"/>
    <lineage>
        <taxon>Eukaryota</taxon>
        <taxon>Fungi</taxon>
        <taxon>Dikarya</taxon>
        <taxon>Ascomycota</taxon>
        <taxon>Saccharomycotina</taxon>
        <taxon>Saccharomycetes</taxon>
        <taxon>Saccharomycetales</taxon>
        <taxon>Saccharomycetaceae</taxon>
        <taxon>Eremothecium</taxon>
    </lineage>
</organism>
<dbReference type="GO" id="GO:0070096">
    <property type="term" value="P:mitochondrial outer membrane translocase complex assembly"/>
    <property type="evidence" value="ECO:0007669"/>
    <property type="project" value="EnsemblFungi"/>
</dbReference>
<keyword evidence="3" id="KW-1185">Reference proteome</keyword>
<dbReference type="GeneID" id="11469655"/>
<dbReference type="HOGENOM" id="CLU_1660752_0_0_1"/>
<dbReference type="GO" id="GO:0045040">
    <property type="term" value="P:protein insertion into mitochondrial outer membrane"/>
    <property type="evidence" value="ECO:0007669"/>
    <property type="project" value="EnsemblFungi"/>
</dbReference>
<dbReference type="AlphaFoldDB" id="G8JN48"/>
<evidence type="ECO:0008006" key="4">
    <source>
        <dbReference type="Google" id="ProtNLM"/>
    </source>
</evidence>
<protein>
    <recommendedName>
        <fullName evidence="4">Mitochondrial import protein 1</fullName>
    </recommendedName>
</protein>
<name>G8JN48_ERECY</name>
<dbReference type="GO" id="GO:0140595">
    <property type="term" value="C:MIM complex"/>
    <property type="evidence" value="ECO:0007669"/>
    <property type="project" value="EnsemblFungi"/>
</dbReference>
<dbReference type="eggNOG" id="ENOG502SBHA">
    <property type="taxonomic scope" value="Eukaryota"/>
</dbReference>
<dbReference type="Proteomes" id="UP000006790">
    <property type="component" value="Chromosome 1"/>
</dbReference>
<gene>
    <name evidence="2" type="ordered locus">Ecym_1271</name>
</gene>
<feature type="region of interest" description="Disordered" evidence="1">
    <location>
        <begin position="20"/>
        <end position="44"/>
    </location>
</feature>
<evidence type="ECO:0000313" key="2">
    <source>
        <dbReference type="EMBL" id="AET37512.1"/>
    </source>
</evidence>
<dbReference type="STRING" id="931890.G8JN48"/>